<evidence type="ECO:0000313" key="1">
    <source>
        <dbReference type="EMBL" id="JAH87778.1"/>
    </source>
</evidence>
<dbReference type="EMBL" id="GBXM01020799">
    <property type="protein sequence ID" value="JAH87778.1"/>
    <property type="molecule type" value="Transcribed_RNA"/>
</dbReference>
<protein>
    <submittedName>
        <fullName evidence="1">Uncharacterized protein</fullName>
    </submittedName>
</protein>
<reference evidence="1" key="2">
    <citation type="journal article" date="2015" name="Fish Shellfish Immunol.">
        <title>Early steps in the European eel (Anguilla anguilla)-Vibrio vulnificus interaction in the gills: Role of the RtxA13 toxin.</title>
        <authorList>
            <person name="Callol A."/>
            <person name="Pajuelo D."/>
            <person name="Ebbesson L."/>
            <person name="Teles M."/>
            <person name="MacKenzie S."/>
            <person name="Amaro C."/>
        </authorList>
    </citation>
    <scope>NUCLEOTIDE SEQUENCE</scope>
</reference>
<organism evidence="1">
    <name type="scientific">Anguilla anguilla</name>
    <name type="common">European freshwater eel</name>
    <name type="synonym">Muraena anguilla</name>
    <dbReference type="NCBI Taxonomy" id="7936"/>
    <lineage>
        <taxon>Eukaryota</taxon>
        <taxon>Metazoa</taxon>
        <taxon>Chordata</taxon>
        <taxon>Craniata</taxon>
        <taxon>Vertebrata</taxon>
        <taxon>Euteleostomi</taxon>
        <taxon>Actinopterygii</taxon>
        <taxon>Neopterygii</taxon>
        <taxon>Teleostei</taxon>
        <taxon>Anguilliformes</taxon>
        <taxon>Anguillidae</taxon>
        <taxon>Anguilla</taxon>
    </lineage>
</organism>
<name>A0A0E9WE82_ANGAN</name>
<sequence length="51" mass="5744">MIQMQVTEHKPKELFDLPVPHPACVMSLSFAEPTASLKYCVLDKDLMHCAV</sequence>
<reference evidence="1" key="1">
    <citation type="submission" date="2014-11" db="EMBL/GenBank/DDBJ databases">
        <authorList>
            <person name="Amaro Gonzalez C."/>
        </authorList>
    </citation>
    <scope>NUCLEOTIDE SEQUENCE</scope>
</reference>
<accession>A0A0E9WE82</accession>
<dbReference type="AlphaFoldDB" id="A0A0E9WE82"/>
<proteinExistence type="predicted"/>